<dbReference type="InterPro" id="IPR005828">
    <property type="entry name" value="MFS_sugar_transport-like"/>
</dbReference>
<dbReference type="PROSITE" id="PS00217">
    <property type="entry name" value="SUGAR_TRANSPORT_2"/>
    <property type="match status" value="1"/>
</dbReference>
<comment type="caution">
    <text evidence="11">The sequence shown here is derived from an EMBL/GenBank/DDBJ whole genome shotgun (WGS) entry which is preliminary data.</text>
</comment>
<feature type="transmembrane region" description="Helical" evidence="9">
    <location>
        <begin position="25"/>
        <end position="49"/>
    </location>
</feature>
<reference evidence="11" key="1">
    <citation type="submission" date="2021-06" db="EMBL/GenBank/DDBJ databases">
        <authorList>
            <person name="Hodson N. C."/>
            <person name="Mongue J. A."/>
            <person name="Jaron S. K."/>
        </authorList>
    </citation>
    <scope>NUCLEOTIDE SEQUENCE</scope>
</reference>
<dbReference type="InterPro" id="IPR044775">
    <property type="entry name" value="MFS_ERD6/Tret1-like"/>
</dbReference>
<evidence type="ECO:0000256" key="9">
    <source>
        <dbReference type="SAM" id="Phobius"/>
    </source>
</evidence>
<evidence type="ECO:0000256" key="7">
    <source>
        <dbReference type="ARBA" id="ARBA00024348"/>
    </source>
</evidence>
<dbReference type="OrthoDB" id="6612291at2759"/>
<dbReference type="PANTHER" id="PTHR48021">
    <property type="match status" value="1"/>
</dbReference>
<dbReference type="PANTHER" id="PTHR48021:SF1">
    <property type="entry name" value="GH07001P-RELATED"/>
    <property type="match status" value="1"/>
</dbReference>
<comment type="subcellular location">
    <subcellularLocation>
        <location evidence="1">Cell membrane</location>
        <topology evidence="1">Multi-pass membrane protein</topology>
    </subcellularLocation>
</comment>
<dbReference type="InterPro" id="IPR005829">
    <property type="entry name" value="Sugar_transporter_CS"/>
</dbReference>
<keyword evidence="5 9" id="KW-0472">Membrane</keyword>
<dbReference type="InterPro" id="IPR020846">
    <property type="entry name" value="MFS_dom"/>
</dbReference>
<dbReference type="Proteomes" id="UP000708208">
    <property type="component" value="Unassembled WGS sequence"/>
</dbReference>
<feature type="transmembrane region" description="Helical" evidence="9">
    <location>
        <begin position="399"/>
        <end position="421"/>
    </location>
</feature>
<evidence type="ECO:0000313" key="11">
    <source>
        <dbReference type="EMBL" id="CAG7643816.1"/>
    </source>
</evidence>
<keyword evidence="6" id="KW-0325">Glycoprotein</keyword>
<feature type="transmembrane region" description="Helical" evidence="9">
    <location>
        <begin position="363"/>
        <end position="387"/>
    </location>
</feature>
<dbReference type="GO" id="GO:0005886">
    <property type="term" value="C:plasma membrane"/>
    <property type="evidence" value="ECO:0007669"/>
    <property type="project" value="UniProtKB-SubCell"/>
</dbReference>
<feature type="transmembrane region" description="Helical" evidence="9">
    <location>
        <begin position="433"/>
        <end position="451"/>
    </location>
</feature>
<dbReference type="NCBIfam" id="TIGR00879">
    <property type="entry name" value="SP"/>
    <property type="match status" value="1"/>
</dbReference>
<proteinExistence type="inferred from homology"/>
<gene>
    <name evidence="11" type="ORF">AFUS01_LOCUS495</name>
</gene>
<keyword evidence="2" id="KW-1003">Cell membrane</keyword>
<keyword evidence="3 9" id="KW-0812">Transmembrane</keyword>
<keyword evidence="8" id="KW-0813">Transport</keyword>
<dbReference type="InterPro" id="IPR003663">
    <property type="entry name" value="Sugar/inositol_transpt"/>
</dbReference>
<evidence type="ECO:0000256" key="4">
    <source>
        <dbReference type="ARBA" id="ARBA00022989"/>
    </source>
</evidence>
<evidence type="ECO:0000256" key="1">
    <source>
        <dbReference type="ARBA" id="ARBA00004651"/>
    </source>
</evidence>
<feature type="transmembrane region" description="Helical" evidence="9">
    <location>
        <begin position="269"/>
        <end position="288"/>
    </location>
</feature>
<dbReference type="AlphaFoldDB" id="A0A8J2J2B7"/>
<feature type="transmembrane region" description="Helical" evidence="9">
    <location>
        <begin position="155"/>
        <end position="174"/>
    </location>
</feature>
<protein>
    <recommendedName>
        <fullName evidence="10">Major facilitator superfamily (MFS) profile domain-containing protein</fullName>
    </recommendedName>
</protein>
<sequence>MEETSSILPQEPEIVVFIPKKLPQYVAALVATIGAFGLGTVLGWTSPALPSMAKSGDFPGFESDSDEATWISALTPIGALVAGFASGYSIQKIGQKGTMLLLAAPFVAGWLMMAYAKTLSLIMVGRFITGFCGGSFSLLIPVYVSEIAETEIRGLLSNTLVLVLCIGILFTYIVGAVVTWQWLCIISASVPVILAIGMVFMPESPRFLLSKGRPGDARMALRWLRGGSTEDVEPEMKLIARSLEENQAQSVSIRDLLAGPVLKPTGISLMLMFLQQFGGINVVIFYSVEIFQDAGTGIDANLSAIIIAAVQVLFVFVSTLLVERLGRKILLVVSDLGMGISLLMLGVYFYLKEHDTGRASSLGWLPLTSLILYIITYNLALGPLPWTMMGELLPPHVKGLTASIATAFNYFLAFIITKFFPSMTAAMTSYGCYWLFSAVSFFGFVFCLVLVPETKGKSLDEIQRYFGRR</sequence>
<evidence type="ECO:0000256" key="3">
    <source>
        <dbReference type="ARBA" id="ARBA00022692"/>
    </source>
</evidence>
<dbReference type="PROSITE" id="PS50850">
    <property type="entry name" value="MFS"/>
    <property type="match status" value="1"/>
</dbReference>
<organism evidence="11 12">
    <name type="scientific">Allacma fusca</name>
    <dbReference type="NCBI Taxonomy" id="39272"/>
    <lineage>
        <taxon>Eukaryota</taxon>
        <taxon>Metazoa</taxon>
        <taxon>Ecdysozoa</taxon>
        <taxon>Arthropoda</taxon>
        <taxon>Hexapoda</taxon>
        <taxon>Collembola</taxon>
        <taxon>Symphypleona</taxon>
        <taxon>Sminthuridae</taxon>
        <taxon>Allacma</taxon>
    </lineage>
</organism>
<dbReference type="Pfam" id="PF00083">
    <property type="entry name" value="Sugar_tr"/>
    <property type="match status" value="1"/>
</dbReference>
<evidence type="ECO:0000256" key="5">
    <source>
        <dbReference type="ARBA" id="ARBA00023136"/>
    </source>
</evidence>
<dbReference type="EMBL" id="CAJVCH010002325">
    <property type="protein sequence ID" value="CAG7643816.1"/>
    <property type="molecule type" value="Genomic_DNA"/>
</dbReference>
<feature type="transmembrane region" description="Helical" evidence="9">
    <location>
        <begin position="122"/>
        <end position="143"/>
    </location>
</feature>
<feature type="transmembrane region" description="Helical" evidence="9">
    <location>
        <begin position="180"/>
        <end position="201"/>
    </location>
</feature>
<name>A0A8J2J2B7_9HEXA</name>
<dbReference type="FunFam" id="1.20.1250.20:FF:000055">
    <property type="entry name" value="Facilitated trehalose transporter Tret1-2 homolog"/>
    <property type="match status" value="1"/>
</dbReference>
<evidence type="ECO:0000313" key="12">
    <source>
        <dbReference type="Proteomes" id="UP000708208"/>
    </source>
</evidence>
<feature type="transmembrane region" description="Helical" evidence="9">
    <location>
        <begin position="69"/>
        <end position="90"/>
    </location>
</feature>
<evidence type="ECO:0000256" key="2">
    <source>
        <dbReference type="ARBA" id="ARBA00022475"/>
    </source>
</evidence>
<dbReference type="InterPro" id="IPR050549">
    <property type="entry name" value="MFS_Trehalose_Transporter"/>
</dbReference>
<feature type="domain" description="Major facilitator superfamily (MFS) profile" evidence="10">
    <location>
        <begin position="27"/>
        <end position="455"/>
    </location>
</feature>
<accession>A0A8J2J2B7</accession>
<dbReference type="GO" id="GO:0051119">
    <property type="term" value="F:sugar transmembrane transporter activity"/>
    <property type="evidence" value="ECO:0007669"/>
    <property type="project" value="InterPro"/>
</dbReference>
<evidence type="ECO:0000259" key="10">
    <source>
        <dbReference type="PROSITE" id="PS50850"/>
    </source>
</evidence>
<comment type="similarity">
    <text evidence="7">Belongs to the major facilitator superfamily. Sugar transporter (TC 2.A.1.1) family. Trehalose transporter subfamily.</text>
</comment>
<feature type="transmembrane region" description="Helical" evidence="9">
    <location>
        <begin position="329"/>
        <end position="351"/>
    </location>
</feature>
<dbReference type="CDD" id="cd17358">
    <property type="entry name" value="MFS_GLUT6_8_Class3_like"/>
    <property type="match status" value="1"/>
</dbReference>
<evidence type="ECO:0000256" key="8">
    <source>
        <dbReference type="RuleBase" id="RU003346"/>
    </source>
</evidence>
<keyword evidence="4 9" id="KW-1133">Transmembrane helix</keyword>
<feature type="transmembrane region" description="Helical" evidence="9">
    <location>
        <begin position="300"/>
        <end position="322"/>
    </location>
</feature>
<keyword evidence="12" id="KW-1185">Reference proteome</keyword>
<evidence type="ECO:0000256" key="6">
    <source>
        <dbReference type="ARBA" id="ARBA00023180"/>
    </source>
</evidence>